<dbReference type="PROSITE" id="PS50822">
    <property type="entry name" value="PIWI"/>
    <property type="match status" value="1"/>
</dbReference>
<dbReference type="Proteomes" id="UP000044602">
    <property type="component" value="Unassembled WGS sequence"/>
</dbReference>
<keyword evidence="3" id="KW-1185">Reference proteome</keyword>
<feature type="non-terminal residue" evidence="2">
    <location>
        <position position="1"/>
    </location>
</feature>
<dbReference type="Gene3D" id="3.30.420.10">
    <property type="entry name" value="Ribonuclease H-like superfamily/Ribonuclease H"/>
    <property type="match status" value="1"/>
</dbReference>
<evidence type="ECO:0000259" key="1">
    <source>
        <dbReference type="PROSITE" id="PS50822"/>
    </source>
</evidence>
<dbReference type="EMBL" id="CVQH01024021">
    <property type="protein sequence ID" value="CRK36293.1"/>
    <property type="molecule type" value="Genomic_DNA"/>
</dbReference>
<proteinExistence type="predicted"/>
<gene>
    <name evidence="2" type="ORF">BN1708_019972</name>
</gene>
<organism evidence="2 3">
    <name type="scientific">Verticillium longisporum</name>
    <name type="common">Verticillium dahliae var. longisporum</name>
    <dbReference type="NCBI Taxonomy" id="100787"/>
    <lineage>
        <taxon>Eukaryota</taxon>
        <taxon>Fungi</taxon>
        <taxon>Dikarya</taxon>
        <taxon>Ascomycota</taxon>
        <taxon>Pezizomycotina</taxon>
        <taxon>Sordariomycetes</taxon>
        <taxon>Hypocreomycetidae</taxon>
        <taxon>Glomerellales</taxon>
        <taxon>Plectosphaerellaceae</taxon>
        <taxon>Verticillium</taxon>
    </lineage>
</organism>
<dbReference type="Pfam" id="PF02171">
    <property type="entry name" value="Piwi"/>
    <property type="match status" value="1"/>
</dbReference>
<name>A0A0G4MPW5_VERLO</name>
<evidence type="ECO:0000313" key="3">
    <source>
        <dbReference type="Proteomes" id="UP000044602"/>
    </source>
</evidence>
<dbReference type="PANTHER" id="PTHR22891">
    <property type="entry name" value="EUKARYOTIC TRANSLATION INITIATION FACTOR 2C"/>
    <property type="match status" value="1"/>
</dbReference>
<dbReference type="InterPro" id="IPR036397">
    <property type="entry name" value="RNaseH_sf"/>
</dbReference>
<feature type="non-terminal residue" evidence="2">
    <location>
        <position position="106"/>
    </location>
</feature>
<dbReference type="AlphaFoldDB" id="A0A0G4MPW5"/>
<dbReference type="SUPFAM" id="SSF53098">
    <property type="entry name" value="Ribonuclease H-like"/>
    <property type="match status" value="1"/>
</dbReference>
<protein>
    <recommendedName>
        <fullName evidence="1">Piwi domain-containing protein</fullName>
    </recommendedName>
</protein>
<dbReference type="InterPro" id="IPR012337">
    <property type="entry name" value="RNaseH-like_sf"/>
</dbReference>
<dbReference type="InterPro" id="IPR003165">
    <property type="entry name" value="Piwi"/>
</dbReference>
<feature type="domain" description="Piwi" evidence="1">
    <location>
        <begin position="1"/>
        <end position="99"/>
    </location>
</feature>
<accession>A0A0G4MPW5</accession>
<sequence>RNIKNGTVVDRGVTQARYWDFFLTAHTALKGTARPARYTVLLDEIFTTNYGMTEQAANQLEKFTHDLCYLFGRATKAVSICPPAYYADIVCERARVHRPEYFDVSD</sequence>
<evidence type="ECO:0000313" key="2">
    <source>
        <dbReference type="EMBL" id="CRK36293.1"/>
    </source>
</evidence>
<reference evidence="2 3" key="1">
    <citation type="submission" date="2015-05" db="EMBL/GenBank/DDBJ databases">
        <authorList>
            <person name="Wang D.B."/>
            <person name="Wang M."/>
        </authorList>
    </citation>
    <scope>NUCLEOTIDE SEQUENCE [LARGE SCALE GENOMIC DNA]</scope>
    <source>
        <strain evidence="2">VL1</strain>
    </source>
</reference>
<dbReference type="STRING" id="100787.A0A0G4MPW5"/>
<dbReference type="GO" id="GO:0003676">
    <property type="term" value="F:nucleic acid binding"/>
    <property type="evidence" value="ECO:0007669"/>
    <property type="project" value="InterPro"/>
</dbReference>